<keyword evidence="2" id="KW-0521">NADP</keyword>
<protein>
    <submittedName>
        <fullName evidence="5">NAD(P)-binding protein</fullName>
    </submittedName>
</protein>
<dbReference type="PANTHER" id="PTHR43963:SF6">
    <property type="entry name" value="CHAIN DEHYDROGENASE FAMILY PROTEIN, PUTATIVE (AFU_ORTHOLOGUE AFUA_3G15350)-RELATED"/>
    <property type="match status" value="1"/>
</dbReference>
<reference evidence="5 6" key="1">
    <citation type="journal article" date="2015" name="Fungal Genet. Biol.">
        <title>Evolution of novel wood decay mechanisms in Agaricales revealed by the genome sequences of Fistulina hepatica and Cylindrobasidium torrendii.</title>
        <authorList>
            <person name="Floudas D."/>
            <person name="Held B.W."/>
            <person name="Riley R."/>
            <person name="Nagy L.G."/>
            <person name="Koehler G."/>
            <person name="Ransdell A.S."/>
            <person name="Younus H."/>
            <person name="Chow J."/>
            <person name="Chiniquy J."/>
            <person name="Lipzen A."/>
            <person name="Tritt A."/>
            <person name="Sun H."/>
            <person name="Haridas S."/>
            <person name="LaButti K."/>
            <person name="Ohm R.A."/>
            <person name="Kues U."/>
            <person name="Blanchette R.A."/>
            <person name="Grigoriev I.V."/>
            <person name="Minto R.E."/>
            <person name="Hibbett D.S."/>
        </authorList>
    </citation>
    <scope>NUCLEOTIDE SEQUENCE [LARGE SCALE GENOMIC DNA]</scope>
    <source>
        <strain evidence="5 6">FP15055 ss-10</strain>
    </source>
</reference>
<dbReference type="InterPro" id="IPR002347">
    <property type="entry name" value="SDR_fam"/>
</dbReference>
<dbReference type="InterPro" id="IPR036291">
    <property type="entry name" value="NAD(P)-bd_dom_sf"/>
</dbReference>
<evidence type="ECO:0000256" key="1">
    <source>
        <dbReference type="ARBA" id="ARBA00006484"/>
    </source>
</evidence>
<keyword evidence="6" id="KW-1185">Reference proteome</keyword>
<evidence type="ECO:0000313" key="6">
    <source>
        <dbReference type="Proteomes" id="UP000054007"/>
    </source>
</evidence>
<dbReference type="InterPro" id="IPR020904">
    <property type="entry name" value="Sc_DH/Rdtase_CS"/>
</dbReference>
<dbReference type="PANTHER" id="PTHR43963">
    <property type="entry name" value="CARBONYL REDUCTASE 1-RELATED"/>
    <property type="match status" value="1"/>
</dbReference>
<evidence type="ECO:0000256" key="4">
    <source>
        <dbReference type="RuleBase" id="RU000363"/>
    </source>
</evidence>
<dbReference type="PROSITE" id="PS00061">
    <property type="entry name" value="ADH_SHORT"/>
    <property type="match status" value="1"/>
</dbReference>
<dbReference type="PRINTS" id="PR00080">
    <property type="entry name" value="SDRFAMILY"/>
</dbReference>
<evidence type="ECO:0000313" key="5">
    <source>
        <dbReference type="EMBL" id="KIY68525.1"/>
    </source>
</evidence>
<accession>A0A0D7BEB1</accession>
<dbReference type="OrthoDB" id="1933717at2759"/>
<name>A0A0D7BEB1_9AGAR</name>
<gene>
    <name evidence="5" type="ORF">CYLTODRAFT_395285</name>
</gene>
<dbReference type="Gene3D" id="3.40.50.720">
    <property type="entry name" value="NAD(P)-binding Rossmann-like Domain"/>
    <property type="match status" value="1"/>
</dbReference>
<sequence length="249" mass="26502">MSTSDYKRVILVTGGNAGIGLGIVRNLAKQGHRVYLGARDEQKGREAADSLIKDGLDVKFVQIVVNSQESVAAARDLIEKAEGRLDSLVNNAGVALLLESTGALSEPLDNIKTTMETNFYGVVLVCQAFVPLLLRAKEGYACIVNVGMLMGSTHFVASQPLTPYDKWIAYNTSKAAANSYTVALAKELEGKVKVNSVTPGFVTTKLNGNMPGGKSGDEGGAIIAPWALLGPDDKRTKLFANEDGSLIDW</sequence>
<dbReference type="AlphaFoldDB" id="A0A0D7BEB1"/>
<proteinExistence type="inferred from homology"/>
<dbReference type="Pfam" id="PF00106">
    <property type="entry name" value="adh_short"/>
    <property type="match status" value="1"/>
</dbReference>
<dbReference type="Proteomes" id="UP000054007">
    <property type="component" value="Unassembled WGS sequence"/>
</dbReference>
<comment type="similarity">
    <text evidence="1 4">Belongs to the short-chain dehydrogenases/reductases (SDR) family.</text>
</comment>
<keyword evidence="3" id="KW-0560">Oxidoreductase</keyword>
<dbReference type="GO" id="GO:0016491">
    <property type="term" value="F:oxidoreductase activity"/>
    <property type="evidence" value="ECO:0007669"/>
    <property type="project" value="UniProtKB-KW"/>
</dbReference>
<dbReference type="STRING" id="1314674.A0A0D7BEB1"/>
<dbReference type="EMBL" id="KN880501">
    <property type="protein sequence ID" value="KIY68525.1"/>
    <property type="molecule type" value="Genomic_DNA"/>
</dbReference>
<evidence type="ECO:0000256" key="2">
    <source>
        <dbReference type="ARBA" id="ARBA00022857"/>
    </source>
</evidence>
<organism evidence="5 6">
    <name type="scientific">Cylindrobasidium torrendii FP15055 ss-10</name>
    <dbReference type="NCBI Taxonomy" id="1314674"/>
    <lineage>
        <taxon>Eukaryota</taxon>
        <taxon>Fungi</taxon>
        <taxon>Dikarya</taxon>
        <taxon>Basidiomycota</taxon>
        <taxon>Agaricomycotina</taxon>
        <taxon>Agaricomycetes</taxon>
        <taxon>Agaricomycetidae</taxon>
        <taxon>Agaricales</taxon>
        <taxon>Marasmiineae</taxon>
        <taxon>Physalacriaceae</taxon>
        <taxon>Cylindrobasidium</taxon>
    </lineage>
</organism>
<dbReference type="SUPFAM" id="SSF51735">
    <property type="entry name" value="NAD(P)-binding Rossmann-fold domains"/>
    <property type="match status" value="1"/>
</dbReference>
<dbReference type="PRINTS" id="PR00081">
    <property type="entry name" value="GDHRDH"/>
</dbReference>
<evidence type="ECO:0000256" key="3">
    <source>
        <dbReference type="ARBA" id="ARBA00023002"/>
    </source>
</evidence>